<evidence type="ECO:0000256" key="7">
    <source>
        <dbReference type="SAM" id="MobiDB-lite"/>
    </source>
</evidence>
<dbReference type="PROSITE" id="PS50305">
    <property type="entry name" value="SIRTUIN"/>
    <property type="match status" value="1"/>
</dbReference>
<feature type="binding site" evidence="6">
    <location>
        <position position="677"/>
    </location>
    <ligand>
        <name>Zn(2+)</name>
        <dbReference type="ChEBI" id="CHEBI:29105"/>
    </ligand>
</feature>
<evidence type="ECO:0000313" key="10">
    <source>
        <dbReference type="Proteomes" id="UP000825002"/>
    </source>
</evidence>
<dbReference type="InterPro" id="IPR030700">
    <property type="entry name" value="N-end_Aminoacyl_Trfase"/>
</dbReference>
<dbReference type="Pfam" id="PF02146">
    <property type="entry name" value="SIR2"/>
    <property type="match status" value="1"/>
</dbReference>
<evidence type="ECO:0000259" key="8">
    <source>
        <dbReference type="PROSITE" id="PS50305"/>
    </source>
</evidence>
<dbReference type="EC" id="2.3.2.8" evidence="2"/>
<feature type="region of interest" description="Disordered" evidence="7">
    <location>
        <begin position="826"/>
        <end position="856"/>
    </location>
</feature>
<keyword evidence="3" id="KW-0808">Transferase</keyword>
<feature type="compositionally biased region" description="Basic and acidic residues" evidence="7">
    <location>
        <begin position="133"/>
        <end position="144"/>
    </location>
</feature>
<dbReference type="PANTHER" id="PTHR21367">
    <property type="entry name" value="ARGININE-TRNA-PROTEIN TRANSFERASE 1"/>
    <property type="match status" value="1"/>
</dbReference>
<keyword evidence="6" id="KW-0479">Metal-binding</keyword>
<evidence type="ECO:0000256" key="6">
    <source>
        <dbReference type="PROSITE-ProRule" id="PRU00236"/>
    </source>
</evidence>
<comment type="similarity">
    <text evidence="1">Belongs to the R-transferase family.</text>
</comment>
<evidence type="ECO:0000256" key="5">
    <source>
        <dbReference type="ARBA" id="ARBA00023315"/>
    </source>
</evidence>
<dbReference type="InterPro" id="IPR026590">
    <property type="entry name" value="Ssirtuin_cat_dom"/>
</dbReference>
<dbReference type="EMBL" id="JAIFTH010000899">
    <property type="protein sequence ID" value="KAG9508845.1"/>
    <property type="molecule type" value="Genomic_DNA"/>
</dbReference>
<keyword evidence="6" id="KW-0862">Zinc</keyword>
<dbReference type="PANTHER" id="PTHR21367:SF1">
    <property type="entry name" value="ARGINYL-TRNA--PROTEIN TRANSFERASE 1"/>
    <property type="match status" value="1"/>
</dbReference>
<gene>
    <name evidence="9" type="primary">Sirt6</name>
    <name evidence="9" type="ORF">GZH46_02649</name>
</gene>
<feature type="domain" description="Deacetylase sirtuin-type" evidence="8">
    <location>
        <begin position="541"/>
        <end position="807"/>
    </location>
</feature>
<dbReference type="InterPro" id="IPR007472">
    <property type="entry name" value="N-end_Aminoacyl_Trfase_C"/>
</dbReference>
<keyword evidence="4" id="KW-0520">NAD</keyword>
<feature type="non-terminal residue" evidence="9">
    <location>
        <position position="1"/>
    </location>
</feature>
<dbReference type="Proteomes" id="UP000825002">
    <property type="component" value="Unassembled WGS sequence"/>
</dbReference>
<dbReference type="Gene3D" id="3.40.50.1220">
    <property type="entry name" value="TPP-binding domain"/>
    <property type="match status" value="1"/>
</dbReference>
<dbReference type="Pfam" id="PF04376">
    <property type="entry name" value="ATE_N"/>
    <property type="match status" value="1"/>
</dbReference>
<dbReference type="SUPFAM" id="SSF52467">
    <property type="entry name" value="DHS-like NAD/FAD-binding domain"/>
    <property type="match status" value="1"/>
</dbReference>
<dbReference type="Pfam" id="PF04377">
    <property type="entry name" value="ATE_C"/>
    <property type="match status" value="1"/>
</dbReference>
<evidence type="ECO:0000256" key="1">
    <source>
        <dbReference type="ARBA" id="ARBA00009991"/>
    </source>
</evidence>
<name>A0ABQ7S6H9_9ACAR</name>
<evidence type="ECO:0000256" key="2">
    <source>
        <dbReference type="ARBA" id="ARBA00012025"/>
    </source>
</evidence>
<feature type="binding site" evidence="6">
    <location>
        <position position="702"/>
    </location>
    <ligand>
        <name>Zn(2+)</name>
        <dbReference type="ChEBI" id="CHEBI:29105"/>
    </ligand>
</feature>
<sequence>ISGNMASVANLGQGSPTLVSFIGQARKSRCGYCKKSGSVSHGMMCDRLLVQDYQHLLDRGWRRCGNYLYRPTNKLACCPAYTITCDAMNFKLSKSQRKCINRLNRYLFYDEVPARRLESTSDTLSYRPTNDIEIPRESLKDSSKTENQSSPLILSSEACAFLDRDLQFYQNSKKMKNKRMYHRLMRLMNGDKQMTYEEAACHIADRAARRRACRDQPKSLEDTLFPCEPSAPKHTLELKFHRASLTESKCKSHHDIELELLRRYQIQIHHDHAGAWSFARYSEFLIESPLLYQRIDTTNTTESHQRAEHTRSERYVGRRIALPLSDFPEEYGSYHCEYWLDNSKLIAVGVVDVLVNCLSSVYLSYDPDYSFLNLGVYSALREIDIVRNYCLRMSKDLNQYYMGFYIPSCPKMAYKIRYRPSQLLCDESAVFVDADKCLALLNATQQKYVRFNMDNPKLNAFECTSLTDHLLDMIQVYLHANRCAISLRKTIECIPEELKTVFIDRVKEYIRNLLMSVDYASGLSHYDDLGVCGANEIIDKPEKLEEKISILAKFIRECSKCTVHVGAGISTSAGIPDFRGPKGVWTKQLQKLQRRDADECIDKSKQTKEQDDEDVSSMSVSFEEATPTYTHLSICKMLEQKLIHYVVSQNVDGLFLRCGIPRKHISELHGNFLLDECTVCKYRFIRGTANPTIGLKKSAIKCPREKCHRGYLRDCILDWESPIPHNELRLAERESRSSDLNIVMGSTMQLMPAKKLPLLNKSSNRKARAKLVIINLQPTKLDEKADLVINSYVDNVMQDVTRLLGVDVPEFDISCDPTKNIAMIGQPWSRDAKTKLKEDDSSKQESGIKSEDIEGT</sequence>
<feature type="compositionally biased region" description="Basic and acidic residues" evidence="7">
    <location>
        <begin position="830"/>
        <end position="856"/>
    </location>
</feature>
<feature type="region of interest" description="Disordered" evidence="7">
    <location>
        <begin position="120"/>
        <end position="150"/>
    </location>
</feature>
<protein>
    <recommendedName>
        <fullName evidence="2">arginyltransferase</fullName>
        <ecNumber evidence="2">2.3.2.8</ecNumber>
    </recommendedName>
</protein>
<proteinExistence type="inferred from homology"/>
<evidence type="ECO:0000313" key="9">
    <source>
        <dbReference type="EMBL" id="KAG9508845.1"/>
    </source>
</evidence>
<dbReference type="InterPro" id="IPR007471">
    <property type="entry name" value="N-end_Aminoacyl_Trfase_N"/>
</dbReference>
<keyword evidence="10" id="KW-1185">Reference proteome</keyword>
<dbReference type="Gene3D" id="2.20.28.200">
    <property type="match status" value="1"/>
</dbReference>
<organism evidence="9 10">
    <name type="scientific">Fragariocoptes setiger</name>
    <dbReference type="NCBI Taxonomy" id="1670756"/>
    <lineage>
        <taxon>Eukaryota</taxon>
        <taxon>Metazoa</taxon>
        <taxon>Ecdysozoa</taxon>
        <taxon>Arthropoda</taxon>
        <taxon>Chelicerata</taxon>
        <taxon>Arachnida</taxon>
        <taxon>Acari</taxon>
        <taxon>Acariformes</taxon>
        <taxon>Trombidiformes</taxon>
        <taxon>Prostigmata</taxon>
        <taxon>Eupodina</taxon>
        <taxon>Eriophyoidea</taxon>
        <taxon>Phytoptidae</taxon>
        <taxon>Fragariocoptes</taxon>
    </lineage>
</organism>
<feature type="binding site" evidence="6">
    <location>
        <position position="680"/>
    </location>
    <ligand>
        <name>Zn(2+)</name>
        <dbReference type="ChEBI" id="CHEBI:29105"/>
    </ligand>
</feature>
<keyword evidence="5" id="KW-0012">Acyltransferase</keyword>
<accession>A0ABQ7S6H9</accession>
<feature type="binding site" evidence="6">
    <location>
        <position position="707"/>
    </location>
    <ligand>
        <name>Zn(2+)</name>
        <dbReference type="ChEBI" id="CHEBI:29105"/>
    </ligand>
</feature>
<feature type="active site" description="Proton acceptor" evidence="6">
    <location>
        <position position="669"/>
    </location>
</feature>
<reference evidence="9 10" key="1">
    <citation type="submission" date="2020-10" db="EMBL/GenBank/DDBJ databases">
        <authorList>
            <person name="Klimov P.B."/>
            <person name="Dyachkov S.M."/>
            <person name="Chetverikov P.E."/>
        </authorList>
    </citation>
    <scope>NUCLEOTIDE SEQUENCE [LARGE SCALE GENOMIC DNA]</scope>
    <source>
        <strain evidence="9">BMOC 18-1129-001#AD2665</strain>
        <tissue evidence="9">Entire mites</tissue>
    </source>
</reference>
<evidence type="ECO:0000256" key="4">
    <source>
        <dbReference type="ARBA" id="ARBA00023027"/>
    </source>
</evidence>
<dbReference type="InterPro" id="IPR029035">
    <property type="entry name" value="DHS-like_NAD/FAD-binding_dom"/>
</dbReference>
<evidence type="ECO:0000256" key="3">
    <source>
        <dbReference type="ARBA" id="ARBA00022679"/>
    </source>
</evidence>
<comment type="caution">
    <text evidence="9">The sequence shown here is derived from an EMBL/GenBank/DDBJ whole genome shotgun (WGS) entry which is preliminary data.</text>
</comment>
<dbReference type="InterPro" id="IPR003000">
    <property type="entry name" value="Sirtuin"/>
</dbReference>